<keyword evidence="5" id="KW-1185">Reference proteome</keyword>
<dbReference type="EMBL" id="LUCS01000018">
    <property type="protein sequence ID" value="KAF6511575.1"/>
    <property type="molecule type" value="Genomic_DNA"/>
</dbReference>
<gene>
    <name evidence="3" type="ORF">B4109_1446</name>
    <name evidence="2" type="ORF">GS8_1151</name>
</gene>
<dbReference type="Proteomes" id="UP000075424">
    <property type="component" value="Unassembled WGS sequence"/>
</dbReference>
<evidence type="ECO:0000313" key="2">
    <source>
        <dbReference type="EMBL" id="KAF6511575.1"/>
    </source>
</evidence>
<evidence type="ECO:0000313" key="3">
    <source>
        <dbReference type="EMBL" id="KYD27979.1"/>
    </source>
</evidence>
<proteinExistence type="predicted"/>
<name>A0A150MUA1_GEOSE</name>
<dbReference type="Proteomes" id="UP000773850">
    <property type="component" value="Unassembled WGS sequence"/>
</dbReference>
<accession>A0A150MUA1</accession>
<evidence type="ECO:0000313" key="5">
    <source>
        <dbReference type="Proteomes" id="UP000773850"/>
    </source>
</evidence>
<dbReference type="EMBL" id="LQYV01000035">
    <property type="protein sequence ID" value="KYD27979.1"/>
    <property type="molecule type" value="Genomic_DNA"/>
</dbReference>
<dbReference type="PATRIC" id="fig|1422.18.peg.2663"/>
<keyword evidence="1" id="KW-0812">Transmembrane</keyword>
<protein>
    <submittedName>
        <fullName evidence="2">High-affinity branched-chain amino acid transport system permease protein LivH</fullName>
    </submittedName>
</protein>
<reference evidence="2 5" key="2">
    <citation type="submission" date="2016-03" db="EMBL/GenBank/DDBJ databases">
        <title>Spore heat resistance.</title>
        <authorList>
            <person name="Boekhorst J."/>
            <person name="Berendsen E.M."/>
            <person name="Wells-Bennik M.H."/>
            <person name="Kuipers O.P."/>
        </authorList>
    </citation>
    <scope>NUCLEOTIDE SEQUENCE [LARGE SCALE GENOMIC DNA]</scope>
    <source>
        <strain evidence="2 5">GS8</strain>
    </source>
</reference>
<sequence>MPTPYGDVVTLFGFTLTIQRILIIASAVIIMILFTSS</sequence>
<comment type="caution">
    <text evidence="3">The sequence shown here is derived from an EMBL/GenBank/DDBJ whole genome shotgun (WGS) entry which is preliminary data.</text>
</comment>
<evidence type="ECO:0000313" key="4">
    <source>
        <dbReference type="Proteomes" id="UP000075424"/>
    </source>
</evidence>
<reference evidence="3 4" key="1">
    <citation type="submission" date="2016-01" db="EMBL/GenBank/DDBJ databases">
        <title>Draft Genome Sequences of Seven Thermophilic Sporeformers Isolated from Foods.</title>
        <authorList>
            <person name="Berendsen E.M."/>
            <person name="Wells-Bennik M.H."/>
            <person name="Krawcyk A.O."/>
            <person name="De Jong A."/>
            <person name="Holsappel S."/>
            <person name="Eijlander R.T."/>
            <person name="Kuipers O.P."/>
        </authorList>
    </citation>
    <scope>NUCLEOTIDE SEQUENCE [LARGE SCALE GENOMIC DNA]</scope>
    <source>
        <strain evidence="3 4">B4109</strain>
    </source>
</reference>
<organism evidence="3 4">
    <name type="scientific">Geobacillus stearothermophilus</name>
    <name type="common">Bacillus stearothermophilus</name>
    <dbReference type="NCBI Taxonomy" id="1422"/>
    <lineage>
        <taxon>Bacteria</taxon>
        <taxon>Bacillati</taxon>
        <taxon>Bacillota</taxon>
        <taxon>Bacilli</taxon>
        <taxon>Bacillales</taxon>
        <taxon>Anoxybacillaceae</taxon>
        <taxon>Geobacillus</taxon>
    </lineage>
</organism>
<keyword evidence="1" id="KW-1133">Transmembrane helix</keyword>
<keyword evidence="1" id="KW-0472">Membrane</keyword>
<feature type="transmembrane region" description="Helical" evidence="1">
    <location>
        <begin position="12"/>
        <end position="34"/>
    </location>
</feature>
<dbReference type="AlphaFoldDB" id="A0A150MUA1"/>
<evidence type="ECO:0000256" key="1">
    <source>
        <dbReference type="SAM" id="Phobius"/>
    </source>
</evidence>